<dbReference type="Proteomes" id="UP001153148">
    <property type="component" value="Unassembled WGS sequence"/>
</dbReference>
<keyword evidence="3" id="KW-1185">Reference proteome</keyword>
<gene>
    <name evidence="2" type="ORF">TPAB3V08_LOCUS7606</name>
</gene>
<evidence type="ECO:0000256" key="1">
    <source>
        <dbReference type="SAM" id="MobiDB-lite"/>
    </source>
</evidence>
<comment type="caution">
    <text evidence="2">The sequence shown here is derived from an EMBL/GenBank/DDBJ whole genome shotgun (WGS) entry which is preliminary data.</text>
</comment>
<evidence type="ECO:0000313" key="3">
    <source>
        <dbReference type="Proteomes" id="UP001153148"/>
    </source>
</evidence>
<feature type="region of interest" description="Disordered" evidence="1">
    <location>
        <begin position="1"/>
        <end position="34"/>
    </location>
</feature>
<organism evidence="2 3">
    <name type="scientific">Timema podura</name>
    <name type="common">Walking stick</name>
    <dbReference type="NCBI Taxonomy" id="61482"/>
    <lineage>
        <taxon>Eukaryota</taxon>
        <taxon>Metazoa</taxon>
        <taxon>Ecdysozoa</taxon>
        <taxon>Arthropoda</taxon>
        <taxon>Hexapoda</taxon>
        <taxon>Insecta</taxon>
        <taxon>Pterygota</taxon>
        <taxon>Neoptera</taxon>
        <taxon>Polyneoptera</taxon>
        <taxon>Phasmatodea</taxon>
        <taxon>Timematodea</taxon>
        <taxon>Timematoidea</taxon>
        <taxon>Timematidae</taxon>
        <taxon>Timema</taxon>
    </lineage>
</organism>
<reference evidence="2" key="1">
    <citation type="submission" date="2021-03" db="EMBL/GenBank/DDBJ databases">
        <authorList>
            <person name="Tran Van P."/>
        </authorList>
    </citation>
    <scope>NUCLEOTIDE SEQUENCE</scope>
</reference>
<accession>A0ABN7NY59</accession>
<sequence length="99" mass="11333">MYMSSCPNTPQNMYQPQSPDPSTTRDTPSVSSAVSDSINRYHIFDTVSPIHNTYISFQKSSSLIKWHDLDAHFYLFLTYIKVLFFGLPRNALHVCPTKS</sequence>
<dbReference type="EMBL" id="CAJPIN010013022">
    <property type="protein sequence ID" value="CAG2060650.1"/>
    <property type="molecule type" value="Genomic_DNA"/>
</dbReference>
<feature type="non-terminal residue" evidence="2">
    <location>
        <position position="99"/>
    </location>
</feature>
<name>A0ABN7NY59_TIMPD</name>
<evidence type="ECO:0000313" key="2">
    <source>
        <dbReference type="EMBL" id="CAG2060650.1"/>
    </source>
</evidence>
<proteinExistence type="predicted"/>
<protein>
    <submittedName>
        <fullName evidence="2">Uncharacterized protein</fullName>
    </submittedName>
</protein>